<dbReference type="AlphaFoldDB" id="A0AAD7I0Y0"/>
<comment type="caution">
    <text evidence="1">The sequence shown here is derived from an EMBL/GenBank/DDBJ whole genome shotgun (WGS) entry which is preliminary data.</text>
</comment>
<gene>
    <name evidence="1" type="ORF">B0H16DRAFT_1219950</name>
</gene>
<dbReference type="Proteomes" id="UP001215598">
    <property type="component" value="Unassembled WGS sequence"/>
</dbReference>
<sequence>ITKEDIRFIQDVIANTTTPAWVNHVPRNFGEAGAGSLKADEWRTTSTVYLPIALTILWAEKEGPNASHFRRLLAHSMALYQAITIACRYATSRARATAYRVFIQQWLGTLTKLYPHTNTPRTRTNPHVALHVYDFMLLFGPVLSWWAFPLERLIGQLGKLNTNDHLGGQHEATLLNTWIRSANLRRWINRPNCPAALRE</sequence>
<feature type="non-terminal residue" evidence="1">
    <location>
        <position position="1"/>
    </location>
</feature>
<name>A0AAD7I0Y0_9AGAR</name>
<evidence type="ECO:0000313" key="2">
    <source>
        <dbReference type="Proteomes" id="UP001215598"/>
    </source>
</evidence>
<dbReference type="EMBL" id="JARKIB010000144">
    <property type="protein sequence ID" value="KAJ7732568.1"/>
    <property type="molecule type" value="Genomic_DNA"/>
</dbReference>
<evidence type="ECO:0000313" key="1">
    <source>
        <dbReference type="EMBL" id="KAJ7732568.1"/>
    </source>
</evidence>
<feature type="non-terminal residue" evidence="1">
    <location>
        <position position="199"/>
    </location>
</feature>
<keyword evidence="2" id="KW-1185">Reference proteome</keyword>
<reference evidence="1" key="1">
    <citation type="submission" date="2023-03" db="EMBL/GenBank/DDBJ databases">
        <title>Massive genome expansion in bonnet fungi (Mycena s.s.) driven by repeated elements and novel gene families across ecological guilds.</title>
        <authorList>
            <consortium name="Lawrence Berkeley National Laboratory"/>
            <person name="Harder C.B."/>
            <person name="Miyauchi S."/>
            <person name="Viragh M."/>
            <person name="Kuo A."/>
            <person name="Thoen E."/>
            <person name="Andreopoulos B."/>
            <person name="Lu D."/>
            <person name="Skrede I."/>
            <person name="Drula E."/>
            <person name="Henrissat B."/>
            <person name="Morin E."/>
            <person name="Kohler A."/>
            <person name="Barry K."/>
            <person name="LaButti K."/>
            <person name="Morin E."/>
            <person name="Salamov A."/>
            <person name="Lipzen A."/>
            <person name="Mereny Z."/>
            <person name="Hegedus B."/>
            <person name="Baldrian P."/>
            <person name="Stursova M."/>
            <person name="Weitz H."/>
            <person name="Taylor A."/>
            <person name="Grigoriev I.V."/>
            <person name="Nagy L.G."/>
            <person name="Martin F."/>
            <person name="Kauserud H."/>
        </authorList>
    </citation>
    <scope>NUCLEOTIDE SEQUENCE</scope>
    <source>
        <strain evidence="1">CBHHK182m</strain>
    </source>
</reference>
<accession>A0AAD7I0Y0</accession>
<proteinExistence type="predicted"/>
<protein>
    <submittedName>
        <fullName evidence="1">Uncharacterized protein</fullName>
    </submittedName>
</protein>
<organism evidence="1 2">
    <name type="scientific">Mycena metata</name>
    <dbReference type="NCBI Taxonomy" id="1033252"/>
    <lineage>
        <taxon>Eukaryota</taxon>
        <taxon>Fungi</taxon>
        <taxon>Dikarya</taxon>
        <taxon>Basidiomycota</taxon>
        <taxon>Agaricomycotina</taxon>
        <taxon>Agaricomycetes</taxon>
        <taxon>Agaricomycetidae</taxon>
        <taxon>Agaricales</taxon>
        <taxon>Marasmiineae</taxon>
        <taxon>Mycenaceae</taxon>
        <taxon>Mycena</taxon>
    </lineage>
</organism>